<comment type="caution">
    <text evidence="3">The sequence shown here is derived from an EMBL/GenBank/DDBJ whole genome shotgun (WGS) entry which is preliminary data.</text>
</comment>
<organism evidence="3 4">
    <name type="scientific">Limnobaculum xujianqingii</name>
    <dbReference type="NCBI Taxonomy" id="2738837"/>
    <lineage>
        <taxon>Bacteria</taxon>
        <taxon>Pseudomonadati</taxon>
        <taxon>Pseudomonadota</taxon>
        <taxon>Gammaproteobacteria</taxon>
        <taxon>Enterobacterales</taxon>
        <taxon>Budviciaceae</taxon>
        <taxon>Limnobaculum</taxon>
    </lineage>
</organism>
<dbReference type="Proteomes" id="UP001296969">
    <property type="component" value="Unassembled WGS sequence"/>
</dbReference>
<feature type="chain" id="PRO_5038845239" evidence="1">
    <location>
        <begin position="25"/>
        <end position="92"/>
    </location>
</feature>
<evidence type="ECO:0000256" key="1">
    <source>
        <dbReference type="SAM" id="SignalP"/>
    </source>
</evidence>
<keyword evidence="5" id="KW-1185">Reference proteome</keyword>
<reference evidence="3 5" key="1">
    <citation type="submission" date="2020-11" db="EMBL/GenBank/DDBJ databases">
        <title>Insectihabitans protaetiae gen. nov. sp. nov. and Insectihabitans allomyrinae sp. nov., isolated from larvae of Protaetia brevitarsis seulensis and Allomyrina dichotoma, respectively.</title>
        <authorList>
            <person name="Lee S.D."/>
            <person name="Byeon Y.-S."/>
            <person name="Kim S.-M."/>
            <person name="Yang H.L."/>
            <person name="Kim I.S."/>
        </authorList>
    </citation>
    <scope>NUCLEOTIDE SEQUENCE</scope>
    <source>
        <strain evidence="3">CWB-B4</strain>
        <strain evidence="2 5">CWB-B43</strain>
    </source>
</reference>
<evidence type="ECO:0000313" key="4">
    <source>
        <dbReference type="Proteomes" id="UP000807542"/>
    </source>
</evidence>
<proteinExistence type="predicted"/>
<dbReference type="AlphaFoldDB" id="A0A9D7AF28"/>
<evidence type="ECO:0000313" key="2">
    <source>
        <dbReference type="EMBL" id="MBK5071556.1"/>
    </source>
</evidence>
<evidence type="ECO:0000313" key="5">
    <source>
        <dbReference type="Proteomes" id="UP001296969"/>
    </source>
</evidence>
<keyword evidence="1" id="KW-0732">Signal</keyword>
<sequence length="92" mass="10246">MKYLPLMLTLAATSLVLSSQSVHAKIEQTNLEVSAEMENATKALIIASGYSCKKIDAFIQQYNGDYRVVCNGWKYSYNIEDKGGTYIVTLNN</sequence>
<accession>A0A9D7AF28</accession>
<protein>
    <submittedName>
        <fullName evidence="3">Uncharacterized protein</fullName>
    </submittedName>
</protein>
<dbReference type="EMBL" id="JADRCQ010000001">
    <property type="protein sequence ID" value="MBK5071556.1"/>
    <property type="molecule type" value="Genomic_DNA"/>
</dbReference>
<evidence type="ECO:0000313" key="3">
    <source>
        <dbReference type="EMBL" id="MBK5174865.1"/>
    </source>
</evidence>
<dbReference type="Proteomes" id="UP000807542">
    <property type="component" value="Unassembled WGS sequence"/>
</dbReference>
<dbReference type="EMBL" id="JADRCP010000001">
    <property type="protein sequence ID" value="MBK5174865.1"/>
    <property type="molecule type" value="Genomic_DNA"/>
</dbReference>
<feature type="signal peptide" evidence="1">
    <location>
        <begin position="1"/>
        <end position="24"/>
    </location>
</feature>
<dbReference type="RefSeq" id="WP_228396902.1">
    <property type="nucleotide sequence ID" value="NZ_JADRCP010000001.1"/>
</dbReference>
<name>A0A9D7AF28_9GAMM</name>
<gene>
    <name evidence="3" type="ORF">I2492_00815</name>
    <name evidence="2" type="ORF">I2493_00815</name>
</gene>